<feature type="transmembrane region" description="Helical" evidence="1">
    <location>
        <begin position="60"/>
        <end position="85"/>
    </location>
</feature>
<keyword evidence="1" id="KW-0812">Transmembrane</keyword>
<keyword evidence="3" id="KW-1185">Reference proteome</keyword>
<sequence length="92" mass="9309">MLIAILIGVIIGVAAAFSLRGRLNALPFLTWIGWLLVGAGIPVLTGQLGFLALAESSGEAAALAIPLLVTGLGAGIGWAACVAGLRLTYRQP</sequence>
<keyword evidence="1" id="KW-0472">Membrane</keyword>
<dbReference type="EMBL" id="JBHSGQ010000005">
    <property type="protein sequence ID" value="MFC4725801.1"/>
    <property type="molecule type" value="Genomic_DNA"/>
</dbReference>
<accession>A0ABV9NEV7</accession>
<evidence type="ECO:0000313" key="2">
    <source>
        <dbReference type="EMBL" id="MFC4725801.1"/>
    </source>
</evidence>
<keyword evidence="1" id="KW-1133">Transmembrane helix</keyword>
<evidence type="ECO:0000313" key="3">
    <source>
        <dbReference type="Proteomes" id="UP001596024"/>
    </source>
</evidence>
<dbReference type="RefSeq" id="WP_371392767.1">
    <property type="nucleotide sequence ID" value="NZ_CP163421.1"/>
</dbReference>
<name>A0ABV9NEV7_9PROT</name>
<proteinExistence type="predicted"/>
<reference evidence="3" key="1">
    <citation type="journal article" date="2019" name="Int. J. Syst. Evol. Microbiol.">
        <title>The Global Catalogue of Microorganisms (GCM) 10K type strain sequencing project: providing services to taxonomists for standard genome sequencing and annotation.</title>
        <authorList>
            <consortium name="The Broad Institute Genomics Platform"/>
            <consortium name="The Broad Institute Genome Sequencing Center for Infectious Disease"/>
            <person name="Wu L."/>
            <person name="Ma J."/>
        </authorList>
    </citation>
    <scope>NUCLEOTIDE SEQUENCE [LARGE SCALE GENOMIC DNA]</scope>
    <source>
        <strain evidence="3">CCUG 62981</strain>
    </source>
</reference>
<feature type="transmembrane region" description="Helical" evidence="1">
    <location>
        <begin position="28"/>
        <end position="53"/>
    </location>
</feature>
<gene>
    <name evidence="2" type="ORF">ACFPB0_10905</name>
</gene>
<organism evidence="2 3">
    <name type="scientific">Glycocaulis abyssi</name>
    <dbReference type="NCBI Taxonomy" id="1433403"/>
    <lineage>
        <taxon>Bacteria</taxon>
        <taxon>Pseudomonadati</taxon>
        <taxon>Pseudomonadota</taxon>
        <taxon>Alphaproteobacteria</taxon>
        <taxon>Maricaulales</taxon>
        <taxon>Maricaulaceae</taxon>
        <taxon>Glycocaulis</taxon>
    </lineage>
</organism>
<protein>
    <submittedName>
        <fullName evidence="2">Uncharacterized protein</fullName>
    </submittedName>
</protein>
<evidence type="ECO:0000256" key="1">
    <source>
        <dbReference type="SAM" id="Phobius"/>
    </source>
</evidence>
<comment type="caution">
    <text evidence="2">The sequence shown here is derived from an EMBL/GenBank/DDBJ whole genome shotgun (WGS) entry which is preliminary data.</text>
</comment>
<dbReference type="Proteomes" id="UP001596024">
    <property type="component" value="Unassembled WGS sequence"/>
</dbReference>